<comment type="caution">
    <text evidence="2">The sequence shown here is derived from an EMBL/GenBank/DDBJ whole genome shotgun (WGS) entry which is preliminary data.</text>
</comment>
<dbReference type="Proteomes" id="UP000465240">
    <property type="component" value="Unassembled WGS sequence"/>
</dbReference>
<feature type="region of interest" description="Disordered" evidence="1">
    <location>
        <begin position="1"/>
        <end position="32"/>
    </location>
</feature>
<protein>
    <recommendedName>
        <fullName evidence="4">Glycolipid-binding family protein</fullName>
    </recommendedName>
</protein>
<evidence type="ECO:0008006" key="4">
    <source>
        <dbReference type="Google" id="ProtNLM"/>
    </source>
</evidence>
<dbReference type="Pfam" id="PF06475">
    <property type="entry name" value="Glycolipid_bind"/>
    <property type="match status" value="1"/>
</dbReference>
<name>A0ABQ1CCZ4_9MYCO</name>
<dbReference type="SUPFAM" id="SSF159275">
    <property type="entry name" value="PA1994-like"/>
    <property type="match status" value="1"/>
</dbReference>
<evidence type="ECO:0000313" key="3">
    <source>
        <dbReference type="Proteomes" id="UP000465240"/>
    </source>
</evidence>
<reference evidence="2 3" key="1">
    <citation type="journal article" date="2019" name="Emerg. Microbes Infect.">
        <title>Comprehensive subspecies identification of 175 nontuberculous mycobacteria species based on 7547 genomic profiles.</title>
        <authorList>
            <person name="Matsumoto Y."/>
            <person name="Kinjo T."/>
            <person name="Motooka D."/>
            <person name="Nabeya D."/>
            <person name="Jung N."/>
            <person name="Uechi K."/>
            <person name="Horii T."/>
            <person name="Iida T."/>
            <person name="Fujita J."/>
            <person name="Nakamura S."/>
        </authorList>
    </citation>
    <scope>NUCLEOTIDE SEQUENCE [LARGE SCALE GENOMIC DNA]</scope>
    <source>
        <strain evidence="2 3">JCM 18565</strain>
    </source>
</reference>
<gene>
    <name evidence="2" type="ORF">MPRG_53870</name>
</gene>
<accession>A0ABQ1CCZ4</accession>
<dbReference type="EMBL" id="BLKX01000001">
    <property type="protein sequence ID" value="GFG82111.1"/>
    <property type="molecule type" value="Genomic_DNA"/>
</dbReference>
<evidence type="ECO:0000256" key="1">
    <source>
        <dbReference type="SAM" id="MobiDB-lite"/>
    </source>
</evidence>
<sequence length="221" mass="24388">MAVMRQLGTNTPRLTNTSYGRDVTAAPSDPTPSAWPQMLTWRAQDISRMESVRIQLSGKRIKANGRIVAAATATNPAFGAFYELQTDEKGATKRFGLTVSLAERERQLAIARDEENMWLITDHQGERRSAYNGALDVDLVFSPFFNALPIRRLGIHERADSVVLPMVYVNVPEMTVDAATVSYTSEGRLDAIKLRSPVADTTVVVDADGFIVDYPGLAERI</sequence>
<proteinExistence type="predicted"/>
<evidence type="ECO:0000313" key="2">
    <source>
        <dbReference type="EMBL" id="GFG82111.1"/>
    </source>
</evidence>
<feature type="compositionally biased region" description="Polar residues" evidence="1">
    <location>
        <begin position="7"/>
        <end position="19"/>
    </location>
</feature>
<organism evidence="2 3">
    <name type="scientific">Mycobacterium paragordonae</name>
    <dbReference type="NCBI Taxonomy" id="1389713"/>
    <lineage>
        <taxon>Bacteria</taxon>
        <taxon>Bacillati</taxon>
        <taxon>Actinomycetota</taxon>
        <taxon>Actinomycetes</taxon>
        <taxon>Mycobacteriales</taxon>
        <taxon>Mycobacteriaceae</taxon>
        <taxon>Mycobacterium</taxon>
    </lineage>
</organism>
<dbReference type="InterPro" id="IPR009467">
    <property type="entry name" value="Glycolipid-bd_prot_put"/>
</dbReference>
<keyword evidence="3" id="KW-1185">Reference proteome</keyword>